<feature type="binding site" evidence="8">
    <location>
        <position position="73"/>
    </location>
    <ligand>
        <name>Zn(2+)</name>
        <dbReference type="ChEBI" id="CHEBI:29105"/>
        <note>catalytic</note>
    </ligand>
</feature>
<keyword evidence="4" id="KW-0378">Hydrolase</keyword>
<keyword evidence="7" id="KW-0479">Metal-binding</keyword>
<sequence length="261" mass="29645">MFWEPHSSSIDFCESNYLHSNYVVELHNTVSSILGLSAFGVIGLMLNNHTQELRHTAAYAILILIGFGSAGLHGSLHWFLQSADELPMMYLMMSFLYLCAELDSPVSTSKYPMLPYLMVAIATINTVIYFCFQKVYIVFIITFIVEAVTASGWLYSLVYTSEWNNVKNHEKTKRICNTSVISILGAALPCWLYDMLQCDSFIHYADSYLHGMTPHVLWHFCAGFAAYCAIVALECTRLDQLQIPSKIEFWKGFFPLVTTTF</sequence>
<evidence type="ECO:0000256" key="9">
    <source>
        <dbReference type="SAM" id="Phobius"/>
    </source>
</evidence>
<feature type="transmembrane region" description="Helical" evidence="9">
    <location>
        <begin position="114"/>
        <end position="130"/>
    </location>
</feature>
<evidence type="ECO:0000313" key="11">
    <source>
        <dbReference type="Proteomes" id="UP001054902"/>
    </source>
</evidence>
<evidence type="ECO:0000256" key="3">
    <source>
        <dbReference type="ARBA" id="ARBA00022692"/>
    </source>
</evidence>
<feature type="binding site" evidence="7">
    <location>
        <position position="25"/>
    </location>
    <ligand>
        <name>Ca(2+)</name>
        <dbReference type="ChEBI" id="CHEBI:29108"/>
    </ligand>
</feature>
<dbReference type="PANTHER" id="PTHR46187:SF3">
    <property type="entry name" value="ALKALINE CERAMIDASE 3"/>
    <property type="match status" value="1"/>
</dbReference>
<gene>
    <name evidence="10" type="ORF">CTEN210_17989</name>
</gene>
<comment type="cofactor">
    <cofactor evidence="8">
        <name>Zn(2+)</name>
        <dbReference type="ChEBI" id="CHEBI:29105"/>
    </cofactor>
</comment>
<organism evidence="10 11">
    <name type="scientific">Chaetoceros tenuissimus</name>
    <dbReference type="NCBI Taxonomy" id="426638"/>
    <lineage>
        <taxon>Eukaryota</taxon>
        <taxon>Sar</taxon>
        <taxon>Stramenopiles</taxon>
        <taxon>Ochrophyta</taxon>
        <taxon>Bacillariophyta</taxon>
        <taxon>Coscinodiscophyceae</taxon>
        <taxon>Chaetocerotophycidae</taxon>
        <taxon>Chaetocerotales</taxon>
        <taxon>Chaetocerotaceae</taxon>
        <taxon>Chaetoceros</taxon>
    </lineage>
</organism>
<keyword evidence="8" id="KW-0862">Zinc</keyword>
<dbReference type="GO" id="GO:0016811">
    <property type="term" value="F:hydrolase activity, acting on carbon-nitrogen (but not peptide) bonds, in linear amides"/>
    <property type="evidence" value="ECO:0007669"/>
    <property type="project" value="InterPro"/>
</dbReference>
<proteinExistence type="inferred from homology"/>
<dbReference type="EMBL" id="BLLK01000074">
    <property type="protein sequence ID" value="GFH61513.1"/>
    <property type="molecule type" value="Genomic_DNA"/>
</dbReference>
<dbReference type="AlphaFoldDB" id="A0AAD3DBT7"/>
<evidence type="ECO:0000256" key="6">
    <source>
        <dbReference type="ARBA" id="ARBA00023136"/>
    </source>
</evidence>
<dbReference type="GO" id="GO:0006672">
    <property type="term" value="P:ceramide metabolic process"/>
    <property type="evidence" value="ECO:0007669"/>
    <property type="project" value="InterPro"/>
</dbReference>
<feature type="transmembrane region" description="Helical" evidence="9">
    <location>
        <begin position="216"/>
        <end position="236"/>
    </location>
</feature>
<comment type="caution">
    <text evidence="10">The sequence shown here is derived from an EMBL/GenBank/DDBJ whole genome shotgun (WGS) entry which is preliminary data.</text>
</comment>
<dbReference type="Proteomes" id="UP001054902">
    <property type="component" value="Unassembled WGS sequence"/>
</dbReference>
<protein>
    <submittedName>
        <fullName evidence="10">APHC-domain-containing protein</fullName>
    </submittedName>
</protein>
<feature type="transmembrane region" description="Helical" evidence="9">
    <location>
        <begin position="136"/>
        <end position="155"/>
    </location>
</feature>
<comment type="similarity">
    <text evidence="2">Belongs to the alkaline ceramidase family.</text>
</comment>
<evidence type="ECO:0000313" key="10">
    <source>
        <dbReference type="EMBL" id="GFH61513.1"/>
    </source>
</evidence>
<dbReference type="InterPro" id="IPR008901">
    <property type="entry name" value="ACER"/>
</dbReference>
<evidence type="ECO:0000256" key="7">
    <source>
        <dbReference type="PIRSR" id="PIRSR608901-1"/>
    </source>
</evidence>
<feature type="binding site" evidence="8">
    <location>
        <position position="219"/>
    </location>
    <ligand>
        <name>Zn(2+)</name>
        <dbReference type="ChEBI" id="CHEBI:29105"/>
        <note>catalytic</note>
    </ligand>
</feature>
<keyword evidence="7" id="KW-0106">Calcium</keyword>
<evidence type="ECO:0000256" key="2">
    <source>
        <dbReference type="ARBA" id="ARBA00009780"/>
    </source>
</evidence>
<reference evidence="10 11" key="1">
    <citation type="journal article" date="2021" name="Sci. Rep.">
        <title>The genome of the diatom Chaetoceros tenuissimus carries an ancient integrated fragment of an extant virus.</title>
        <authorList>
            <person name="Hongo Y."/>
            <person name="Kimura K."/>
            <person name="Takaki Y."/>
            <person name="Yoshida Y."/>
            <person name="Baba S."/>
            <person name="Kobayashi G."/>
            <person name="Nagasaki K."/>
            <person name="Hano T."/>
            <person name="Tomaru Y."/>
        </authorList>
    </citation>
    <scope>NUCLEOTIDE SEQUENCE [LARGE SCALE GENOMIC DNA]</scope>
    <source>
        <strain evidence="10 11">NIES-3715</strain>
    </source>
</reference>
<comment type="subcellular location">
    <subcellularLocation>
        <location evidence="1">Membrane</location>
        <topology evidence="1">Multi-pass membrane protein</topology>
    </subcellularLocation>
</comment>
<name>A0AAD3DBT7_9STRA</name>
<keyword evidence="11" id="KW-1185">Reference proteome</keyword>
<dbReference type="PANTHER" id="PTHR46187">
    <property type="entry name" value="ALKALINE CERAMIDASE 3"/>
    <property type="match status" value="1"/>
</dbReference>
<feature type="transmembrane region" description="Helical" evidence="9">
    <location>
        <begin position="26"/>
        <end position="46"/>
    </location>
</feature>
<evidence type="ECO:0000256" key="4">
    <source>
        <dbReference type="ARBA" id="ARBA00022801"/>
    </source>
</evidence>
<feature type="binding site" evidence="7">
    <location>
        <position position="16"/>
    </location>
    <ligand>
        <name>Ca(2+)</name>
        <dbReference type="ChEBI" id="CHEBI:29108"/>
    </ligand>
</feature>
<feature type="binding site" evidence="7">
    <location>
        <position position="14"/>
    </location>
    <ligand>
        <name>Ca(2+)</name>
        <dbReference type="ChEBI" id="CHEBI:29108"/>
    </ligand>
</feature>
<feature type="binding site" evidence="8">
    <location>
        <position position="215"/>
    </location>
    <ligand>
        <name>Zn(2+)</name>
        <dbReference type="ChEBI" id="CHEBI:29105"/>
        <note>catalytic</note>
    </ligand>
</feature>
<keyword evidence="5 9" id="KW-1133">Transmembrane helix</keyword>
<evidence type="ECO:0000256" key="1">
    <source>
        <dbReference type="ARBA" id="ARBA00004141"/>
    </source>
</evidence>
<dbReference type="GO" id="GO:0005789">
    <property type="term" value="C:endoplasmic reticulum membrane"/>
    <property type="evidence" value="ECO:0007669"/>
    <property type="project" value="TreeGrafter"/>
</dbReference>
<keyword evidence="3 9" id="KW-0812">Transmembrane</keyword>
<dbReference type="GO" id="GO:0046872">
    <property type="term" value="F:metal ion binding"/>
    <property type="evidence" value="ECO:0007669"/>
    <property type="project" value="UniProtKB-KW"/>
</dbReference>
<keyword evidence="6 9" id="KW-0472">Membrane</keyword>
<feature type="binding site" evidence="7">
    <location>
        <position position="11"/>
    </location>
    <ligand>
        <name>Ca(2+)</name>
        <dbReference type="ChEBI" id="CHEBI:29108"/>
    </ligand>
</feature>
<evidence type="ECO:0000256" key="8">
    <source>
        <dbReference type="PIRSR" id="PIRSR608901-2"/>
    </source>
</evidence>
<feature type="transmembrane region" description="Helical" evidence="9">
    <location>
        <begin position="58"/>
        <end position="80"/>
    </location>
</feature>
<evidence type="ECO:0000256" key="5">
    <source>
        <dbReference type="ARBA" id="ARBA00022989"/>
    </source>
</evidence>
<accession>A0AAD3DBT7</accession>
<dbReference type="Pfam" id="PF05875">
    <property type="entry name" value="Ceramidase"/>
    <property type="match status" value="1"/>
</dbReference>